<reference evidence="1 2" key="1">
    <citation type="submission" date="2019-06" db="EMBL/GenBank/DDBJ databases">
        <title>Sorghum-associated microbial communities from plants grown in Nebraska, USA.</title>
        <authorList>
            <person name="Schachtman D."/>
        </authorList>
    </citation>
    <scope>NUCLEOTIDE SEQUENCE [LARGE SCALE GENOMIC DNA]</scope>
    <source>
        <strain evidence="1 2">110</strain>
    </source>
</reference>
<sequence>MSILDNSEKLMILVSISDRLWEDYKNGDLTESDYIKRSDQIRNEINQRFDLTFYDIQSISSRIGYMLIKKKNAFSTVINYKIAKN</sequence>
<gene>
    <name evidence="1" type="ORF">FB551_4069</name>
</gene>
<protein>
    <submittedName>
        <fullName evidence="1">Uncharacterized protein</fullName>
    </submittedName>
</protein>
<accession>A0A543E9P9</accession>
<proteinExistence type="predicted"/>
<organism evidence="1 2">
    <name type="scientific">Chryseobacterium aquifrigidense</name>
    <dbReference type="NCBI Taxonomy" id="558021"/>
    <lineage>
        <taxon>Bacteria</taxon>
        <taxon>Pseudomonadati</taxon>
        <taxon>Bacteroidota</taxon>
        <taxon>Flavobacteriia</taxon>
        <taxon>Flavobacteriales</taxon>
        <taxon>Weeksellaceae</taxon>
        <taxon>Chryseobacterium group</taxon>
        <taxon>Chryseobacterium</taxon>
    </lineage>
</organism>
<evidence type="ECO:0000313" key="2">
    <source>
        <dbReference type="Proteomes" id="UP000316437"/>
    </source>
</evidence>
<evidence type="ECO:0000313" key="1">
    <source>
        <dbReference type="EMBL" id="TQM18288.1"/>
    </source>
</evidence>
<comment type="caution">
    <text evidence="1">The sequence shown here is derived from an EMBL/GenBank/DDBJ whole genome shotgun (WGS) entry which is preliminary data.</text>
</comment>
<keyword evidence="2" id="KW-1185">Reference proteome</keyword>
<dbReference type="Proteomes" id="UP000316437">
    <property type="component" value="Unassembled WGS sequence"/>
</dbReference>
<dbReference type="AlphaFoldDB" id="A0A543E9P9"/>
<dbReference type="EMBL" id="VFPD01000003">
    <property type="protein sequence ID" value="TQM18288.1"/>
    <property type="molecule type" value="Genomic_DNA"/>
</dbReference>
<dbReference type="RefSeq" id="WP_142018650.1">
    <property type="nucleotide sequence ID" value="NZ_VFPD01000003.1"/>
</dbReference>
<name>A0A543E9P9_9FLAO</name>